<gene>
    <name evidence="2" type="ORF">FISHEDRAFT_70322</name>
</gene>
<feature type="compositionally biased region" description="Low complexity" evidence="1">
    <location>
        <begin position="98"/>
        <end position="114"/>
    </location>
</feature>
<feature type="compositionally biased region" description="Polar residues" evidence="1">
    <location>
        <begin position="538"/>
        <end position="550"/>
    </location>
</feature>
<feature type="region of interest" description="Disordered" evidence="1">
    <location>
        <begin position="1"/>
        <end position="55"/>
    </location>
</feature>
<dbReference type="AlphaFoldDB" id="A0A0D7AJQ4"/>
<feature type="region of interest" description="Disordered" evidence="1">
    <location>
        <begin position="76"/>
        <end position="115"/>
    </location>
</feature>
<protein>
    <submittedName>
        <fullName evidence="2">Uncharacterized protein</fullName>
    </submittedName>
</protein>
<proteinExistence type="predicted"/>
<dbReference type="Proteomes" id="UP000054144">
    <property type="component" value="Unassembled WGS sequence"/>
</dbReference>
<organism evidence="2 3">
    <name type="scientific">Fistulina hepatica ATCC 64428</name>
    <dbReference type="NCBI Taxonomy" id="1128425"/>
    <lineage>
        <taxon>Eukaryota</taxon>
        <taxon>Fungi</taxon>
        <taxon>Dikarya</taxon>
        <taxon>Basidiomycota</taxon>
        <taxon>Agaricomycotina</taxon>
        <taxon>Agaricomycetes</taxon>
        <taxon>Agaricomycetidae</taxon>
        <taxon>Agaricales</taxon>
        <taxon>Fistulinaceae</taxon>
        <taxon>Fistulina</taxon>
    </lineage>
</organism>
<feature type="compositionally biased region" description="Polar residues" evidence="1">
    <location>
        <begin position="77"/>
        <end position="97"/>
    </location>
</feature>
<feature type="region of interest" description="Disordered" evidence="1">
    <location>
        <begin position="532"/>
        <end position="555"/>
    </location>
</feature>
<sequence length="1041" mass="114149">MSSDASQSIEDHATVAATTPACDYPGGVLDDDDANSAAPMAVEDDNLLDLDTLSSESGPTDREFLLFQQFREFYDRNNPTSTQAPSLPSGPSNTGGHSPTAAPDSSSPTSLSRSLQHRPVLEAYTSVREQVRANSLGILAPVSSAQQGQPASVALRSLGLQLNTSTVNAERNRSAQLTLPRSVPLPRRQGNHMASSSTALVIPSISAGTSSAQAVARRTKPRGPSVAKPSLPNGVRVTINDCTYEGPMQDDGSNSPPPVLLSVICQMYPFLPSVADQAEDSPVLQRYLRLSETFANFSNTYSLRFIYSIPLDFLVGDLMRQIKADMEASSCQWIFRPRKFVLPSATENERLPFALLRLKNKGTAIRSQGHYRVVLTDDHTSATKTIRDLICDSHHYIGSSNCNIVSAQATGSPTTHQFILNFVMIVNGLFLEPESNVRHSCLRYQFAKELFDDSYPPREPPQSVIDFEMGVNCGCQDDEESENIAPVFGNSLQYYQGLQGNSWTPLSNRPVIEPDVTASIRDSDVLARAVPQLPDQPTEPNTPTQPISSIEESRNVSGIPASAGTLALAEDALWGAPPDFSVNNPQIYSFDNMTLFWDTAFGGNVPTDDIIIRGNTVEDAASSLTAILRQCASEHDFMKVLNGDMMWFVGNANGGGVEREVIFTAFRSFTSRFNDFFVPAYDSYFGLKLRSRAFFAADTLRQSDLMVLGALAALMCLSRQYPEPFPPCLFVFICSQAENRLGALNSALVDEYHSRELRLTLDQWCAGEGDLNQYDSFFLSYLDMPTATLGTISPGYRVSLAKEMLARATLGIRVEDLDHPELQLFTEGFSLRTRHGWALTKAAHHFSGGVEGFVRQTITTVIHDFASISSKIRYTCTLSTTTIPLKSAVQAALGENPESLLQRIIGQYLEGEGFIDEASLSPILHAAASRVSDYLHVDSSSFRPRLFALASTGSYFMDPDKTIKVVFCCDNDLLYSHSSVEENADHILLGDIAFHTCFNSLYIPATFVTELKSRTVENFTVQFARWFEGQLLSAIGSHTIV</sequence>
<accession>A0A0D7AJQ4</accession>
<dbReference type="OrthoDB" id="2906612at2759"/>
<evidence type="ECO:0000256" key="1">
    <source>
        <dbReference type="SAM" id="MobiDB-lite"/>
    </source>
</evidence>
<dbReference type="EMBL" id="KN881646">
    <property type="protein sequence ID" value="KIY52090.1"/>
    <property type="molecule type" value="Genomic_DNA"/>
</dbReference>
<evidence type="ECO:0000313" key="3">
    <source>
        <dbReference type="Proteomes" id="UP000054144"/>
    </source>
</evidence>
<reference evidence="2 3" key="1">
    <citation type="journal article" date="2015" name="Fungal Genet. Biol.">
        <title>Evolution of novel wood decay mechanisms in Agaricales revealed by the genome sequences of Fistulina hepatica and Cylindrobasidium torrendii.</title>
        <authorList>
            <person name="Floudas D."/>
            <person name="Held B.W."/>
            <person name="Riley R."/>
            <person name="Nagy L.G."/>
            <person name="Koehler G."/>
            <person name="Ransdell A.S."/>
            <person name="Younus H."/>
            <person name="Chow J."/>
            <person name="Chiniquy J."/>
            <person name="Lipzen A."/>
            <person name="Tritt A."/>
            <person name="Sun H."/>
            <person name="Haridas S."/>
            <person name="LaButti K."/>
            <person name="Ohm R.A."/>
            <person name="Kues U."/>
            <person name="Blanchette R.A."/>
            <person name="Grigoriev I.V."/>
            <person name="Minto R.E."/>
            <person name="Hibbett D.S."/>
        </authorList>
    </citation>
    <scope>NUCLEOTIDE SEQUENCE [LARGE SCALE GENOMIC DNA]</scope>
    <source>
        <strain evidence="2 3">ATCC 64428</strain>
    </source>
</reference>
<evidence type="ECO:0000313" key="2">
    <source>
        <dbReference type="EMBL" id="KIY52090.1"/>
    </source>
</evidence>
<keyword evidence="3" id="KW-1185">Reference proteome</keyword>
<name>A0A0D7AJQ4_9AGAR</name>